<dbReference type="EMBL" id="JACSQA010000007">
    <property type="protein sequence ID" value="MBD8026373.1"/>
    <property type="molecule type" value="Genomic_DNA"/>
</dbReference>
<comment type="similarity">
    <text evidence="1">Belongs to the LysR transcriptional regulatory family.</text>
</comment>
<evidence type="ECO:0000313" key="6">
    <source>
        <dbReference type="EMBL" id="MBD8026373.1"/>
    </source>
</evidence>
<protein>
    <submittedName>
        <fullName evidence="6">LysR family transcriptional regulator</fullName>
    </submittedName>
</protein>
<accession>A0ABR8XAM2</accession>
<sequence>MEIQQLEYFKTVAEMQHMTQAAEKLNISQPALSKSISNIEQEIGVPLFDRQGRSISLNRYGKLFLNSVDIILEEFDKAKEEIGGLVMPGFGEVAFGFIHTLGMEVVPELMAHVPERYPNMKFTLTQAASYNLLKWLEEGQIDLCLSQRIRSKTIEIDWIELWSEELFVIVPKNHRFANRESIKLEEIKDEPFISIKRGNALRLIVDKLFKEAGITTNITFAAEEMHTVAGFVGAGLGVSLIPNVKGLNDYNVCKIRVSEPICERKIGVSWAANRYLSPAANQFKNYLVEYFKEK</sequence>
<dbReference type="InterPro" id="IPR036390">
    <property type="entry name" value="WH_DNA-bd_sf"/>
</dbReference>
<dbReference type="PROSITE" id="PS50931">
    <property type="entry name" value="HTH_LYSR"/>
    <property type="match status" value="1"/>
</dbReference>
<gene>
    <name evidence="6" type="ORF">H9636_06845</name>
</gene>
<dbReference type="InterPro" id="IPR050950">
    <property type="entry name" value="HTH-type_LysR_regulators"/>
</dbReference>
<evidence type="ECO:0000313" key="7">
    <source>
        <dbReference type="Proteomes" id="UP000640930"/>
    </source>
</evidence>
<dbReference type="PANTHER" id="PTHR30419">
    <property type="entry name" value="HTH-TYPE TRANSCRIPTIONAL REGULATOR YBHD"/>
    <property type="match status" value="1"/>
</dbReference>
<evidence type="ECO:0000256" key="4">
    <source>
        <dbReference type="ARBA" id="ARBA00023163"/>
    </source>
</evidence>
<dbReference type="PRINTS" id="PR00039">
    <property type="entry name" value="HTHLYSR"/>
</dbReference>
<evidence type="ECO:0000256" key="3">
    <source>
        <dbReference type="ARBA" id="ARBA00023125"/>
    </source>
</evidence>
<comment type="caution">
    <text evidence="6">The sequence shown here is derived from an EMBL/GenBank/DDBJ whole genome shotgun (WGS) entry which is preliminary data.</text>
</comment>
<keyword evidence="7" id="KW-1185">Reference proteome</keyword>
<evidence type="ECO:0000259" key="5">
    <source>
        <dbReference type="PROSITE" id="PS50931"/>
    </source>
</evidence>
<evidence type="ECO:0000256" key="1">
    <source>
        <dbReference type="ARBA" id="ARBA00009437"/>
    </source>
</evidence>
<dbReference type="SUPFAM" id="SSF46785">
    <property type="entry name" value="Winged helix' DNA-binding domain"/>
    <property type="match status" value="1"/>
</dbReference>
<evidence type="ECO:0000256" key="2">
    <source>
        <dbReference type="ARBA" id="ARBA00023015"/>
    </source>
</evidence>
<keyword evidence="3" id="KW-0238">DNA-binding</keyword>
<dbReference type="InterPro" id="IPR000847">
    <property type="entry name" value="LysR_HTH_N"/>
</dbReference>
<name>A0ABR8XAM2_9BACL</name>
<keyword evidence="4" id="KW-0804">Transcription</keyword>
<dbReference type="CDD" id="cd08434">
    <property type="entry name" value="PBP2_GltC_like"/>
    <property type="match status" value="1"/>
</dbReference>
<keyword evidence="2" id="KW-0805">Transcription regulation</keyword>
<dbReference type="PANTHER" id="PTHR30419:SF28">
    <property type="entry name" value="HTH-TYPE TRANSCRIPTIONAL REGULATOR BSDA"/>
    <property type="match status" value="1"/>
</dbReference>
<dbReference type="InterPro" id="IPR036388">
    <property type="entry name" value="WH-like_DNA-bd_sf"/>
</dbReference>
<dbReference type="InterPro" id="IPR005119">
    <property type="entry name" value="LysR_subst-bd"/>
</dbReference>
<dbReference type="Gene3D" id="1.10.10.10">
    <property type="entry name" value="Winged helix-like DNA-binding domain superfamily/Winged helix DNA-binding domain"/>
    <property type="match status" value="1"/>
</dbReference>
<dbReference type="Proteomes" id="UP000640930">
    <property type="component" value="Unassembled WGS sequence"/>
</dbReference>
<proteinExistence type="inferred from homology"/>
<dbReference type="RefSeq" id="WP_191706878.1">
    <property type="nucleotide sequence ID" value="NZ_JACSQA010000007.1"/>
</dbReference>
<dbReference type="Pfam" id="PF00126">
    <property type="entry name" value="HTH_1"/>
    <property type="match status" value="1"/>
</dbReference>
<dbReference type="Pfam" id="PF03466">
    <property type="entry name" value="LysR_substrate"/>
    <property type="match status" value="1"/>
</dbReference>
<organism evidence="6 7">
    <name type="scientific">Ureibacillus galli</name>
    <dbReference type="NCBI Taxonomy" id="2762222"/>
    <lineage>
        <taxon>Bacteria</taxon>
        <taxon>Bacillati</taxon>
        <taxon>Bacillota</taxon>
        <taxon>Bacilli</taxon>
        <taxon>Bacillales</taxon>
        <taxon>Caryophanaceae</taxon>
        <taxon>Ureibacillus</taxon>
    </lineage>
</organism>
<feature type="domain" description="HTH lysR-type" evidence="5">
    <location>
        <begin position="1"/>
        <end position="58"/>
    </location>
</feature>
<dbReference type="Gene3D" id="3.40.190.290">
    <property type="match status" value="1"/>
</dbReference>
<dbReference type="SUPFAM" id="SSF53850">
    <property type="entry name" value="Periplasmic binding protein-like II"/>
    <property type="match status" value="1"/>
</dbReference>
<reference evidence="6 7" key="1">
    <citation type="submission" date="2020-08" db="EMBL/GenBank/DDBJ databases">
        <title>A Genomic Blueprint of the Chicken Gut Microbiome.</title>
        <authorList>
            <person name="Gilroy R."/>
            <person name="Ravi A."/>
            <person name="Getino M."/>
            <person name="Pursley I."/>
            <person name="Horton D.L."/>
            <person name="Alikhan N.-F."/>
            <person name="Baker D."/>
            <person name="Gharbi K."/>
            <person name="Hall N."/>
            <person name="Watson M."/>
            <person name="Adriaenssens E.M."/>
            <person name="Foster-Nyarko E."/>
            <person name="Jarju S."/>
            <person name="Secka A."/>
            <person name="Antonio M."/>
            <person name="Oren A."/>
            <person name="Chaudhuri R."/>
            <person name="La Ragione R.M."/>
            <person name="Hildebrand F."/>
            <person name="Pallen M.J."/>
        </authorList>
    </citation>
    <scope>NUCLEOTIDE SEQUENCE [LARGE SCALE GENOMIC DNA]</scope>
    <source>
        <strain evidence="6 7">Re31</strain>
    </source>
</reference>